<name>A0AAE9H5V1_ALCFA</name>
<accession>A0AAE9H5V1</accession>
<dbReference type="NCBIfam" id="NF047389">
    <property type="entry name" value="ATPase_Sll1717"/>
    <property type="match status" value="1"/>
</dbReference>
<sequence>MRNAASLIKYFKGGSAEQERDIRGEVFVSPEDMDSLLSFDFYSSTILLGNKGVGKSIFVNVLHEAYLRSNEISVLLTADNLDCDSIITKKTLADKKSAAYGQILKAVAGSLGRYSNENEVSINADVTALQKLAISEGYSKSDIISKFARILAKSTPYGKGFAKAVLEEQSNSLGKNNLHDVVESYLTARNRNLWLFLDDLDEAVAEKSKGVFDYAACWAIISAAIDISQDVSSVRCIISVRSDIWHLMTKVHGHGSEKRDKLGKIHELKFSENELRNIFNKRLELALQDARSGQGIKSFFQSGFIKLPGLNETQRPWDQWLAKISRFRPRDMVKAVQMLIEKSKGSGNGLIGDSHAHSIMLPYAEGRIDNIFDEYGKICPQITALINDFCQKTTYSFAEVIDILKKAPSKRGVMVDGIAMQQTNDHAIRMLRILHMACFINPKLGSDDNYEHFNYNDYPDIVDMSKFSDLQKYRWQIHSAFHSYVANEKKKSRFM</sequence>
<evidence type="ECO:0000313" key="1">
    <source>
        <dbReference type="EMBL" id="UPL19792.1"/>
    </source>
</evidence>
<reference evidence="1" key="1">
    <citation type="submission" date="2022-04" db="EMBL/GenBank/DDBJ databases">
        <title>Genomic mining of Alcaligenes faecalis D334 producing ectoin and derivatives.</title>
        <authorList>
            <person name="Doan V.T."/>
            <person name="Quach N.T."/>
            <person name="Vu T.-H.-N."/>
            <person name="Phi Q.-T."/>
        </authorList>
    </citation>
    <scope>NUCLEOTIDE SEQUENCE</scope>
    <source>
        <strain evidence="1">D334</strain>
    </source>
</reference>
<dbReference type="AlphaFoldDB" id="A0AAE9H5V1"/>
<dbReference type="InterPro" id="IPR059206">
    <property type="entry name" value="Sll1717-like"/>
</dbReference>
<dbReference type="EMBL" id="CP095873">
    <property type="protein sequence ID" value="UPL19792.1"/>
    <property type="molecule type" value="Genomic_DNA"/>
</dbReference>
<organism evidence="1 2">
    <name type="scientific">Alcaligenes faecalis</name>
    <dbReference type="NCBI Taxonomy" id="511"/>
    <lineage>
        <taxon>Bacteria</taxon>
        <taxon>Pseudomonadati</taxon>
        <taxon>Pseudomonadota</taxon>
        <taxon>Betaproteobacteria</taxon>
        <taxon>Burkholderiales</taxon>
        <taxon>Alcaligenaceae</taxon>
        <taxon>Alcaligenes</taxon>
    </lineage>
</organism>
<dbReference type="Proteomes" id="UP000830925">
    <property type="component" value="Chromosome"/>
</dbReference>
<gene>
    <name evidence="1" type="ORF">MXF72_10125</name>
</gene>
<dbReference type="InterPro" id="IPR027417">
    <property type="entry name" value="P-loop_NTPase"/>
</dbReference>
<protein>
    <submittedName>
        <fullName evidence="1">Uncharacterized protein</fullName>
    </submittedName>
</protein>
<dbReference type="RefSeq" id="WP_247965487.1">
    <property type="nucleotide sequence ID" value="NZ_CP095873.1"/>
</dbReference>
<dbReference type="SUPFAM" id="SSF52540">
    <property type="entry name" value="P-loop containing nucleoside triphosphate hydrolases"/>
    <property type="match status" value="1"/>
</dbReference>
<proteinExistence type="predicted"/>
<evidence type="ECO:0000313" key="2">
    <source>
        <dbReference type="Proteomes" id="UP000830925"/>
    </source>
</evidence>